<dbReference type="EMBL" id="JAUJYO010000007">
    <property type="protein sequence ID" value="KAK1312291.1"/>
    <property type="molecule type" value="Genomic_DNA"/>
</dbReference>
<dbReference type="GO" id="GO:0016020">
    <property type="term" value="C:membrane"/>
    <property type="evidence" value="ECO:0007669"/>
    <property type="project" value="UniProtKB-SubCell"/>
</dbReference>
<keyword evidence="5 6" id="KW-0472">Membrane</keyword>
<reference evidence="7" key="1">
    <citation type="journal article" date="2023" name="Nat. Commun.">
        <title>Diploid and tetraploid genomes of Acorus and the evolution of monocots.</title>
        <authorList>
            <person name="Ma L."/>
            <person name="Liu K.W."/>
            <person name="Li Z."/>
            <person name="Hsiao Y.Y."/>
            <person name="Qi Y."/>
            <person name="Fu T."/>
            <person name="Tang G.D."/>
            <person name="Zhang D."/>
            <person name="Sun W.H."/>
            <person name="Liu D.K."/>
            <person name="Li Y."/>
            <person name="Chen G.Z."/>
            <person name="Liu X.D."/>
            <person name="Liao X.Y."/>
            <person name="Jiang Y.T."/>
            <person name="Yu X."/>
            <person name="Hao Y."/>
            <person name="Huang J."/>
            <person name="Zhao X.W."/>
            <person name="Ke S."/>
            <person name="Chen Y.Y."/>
            <person name="Wu W.L."/>
            <person name="Hsu J.L."/>
            <person name="Lin Y.F."/>
            <person name="Huang M.D."/>
            <person name="Li C.Y."/>
            <person name="Huang L."/>
            <person name="Wang Z.W."/>
            <person name="Zhao X."/>
            <person name="Zhong W.Y."/>
            <person name="Peng D.H."/>
            <person name="Ahmad S."/>
            <person name="Lan S."/>
            <person name="Zhang J.S."/>
            <person name="Tsai W.C."/>
            <person name="Van de Peer Y."/>
            <person name="Liu Z.J."/>
        </authorList>
    </citation>
    <scope>NUCLEOTIDE SEQUENCE</scope>
    <source>
        <strain evidence="7">CP</strain>
    </source>
</reference>
<evidence type="ECO:0000313" key="7">
    <source>
        <dbReference type="EMBL" id="KAK1312291.1"/>
    </source>
</evidence>
<dbReference type="Proteomes" id="UP001180020">
    <property type="component" value="Unassembled WGS sequence"/>
</dbReference>
<evidence type="ECO:0000256" key="2">
    <source>
        <dbReference type="ARBA" id="ARBA00005982"/>
    </source>
</evidence>
<evidence type="ECO:0000313" key="8">
    <source>
        <dbReference type="Proteomes" id="UP001180020"/>
    </source>
</evidence>
<dbReference type="Gene3D" id="1.20.1250.20">
    <property type="entry name" value="MFS general substrate transporter like domains"/>
    <property type="match status" value="1"/>
</dbReference>
<accession>A0AAV9EF79</accession>
<comment type="caution">
    <text evidence="7">The sequence shown here is derived from an EMBL/GenBank/DDBJ whole genome shotgun (WGS) entry which is preliminary data.</text>
</comment>
<feature type="transmembrane region" description="Helical" evidence="6">
    <location>
        <begin position="188"/>
        <end position="207"/>
    </location>
</feature>
<organism evidence="7 8">
    <name type="scientific">Acorus calamus</name>
    <name type="common">Sweet flag</name>
    <dbReference type="NCBI Taxonomy" id="4465"/>
    <lineage>
        <taxon>Eukaryota</taxon>
        <taxon>Viridiplantae</taxon>
        <taxon>Streptophyta</taxon>
        <taxon>Embryophyta</taxon>
        <taxon>Tracheophyta</taxon>
        <taxon>Spermatophyta</taxon>
        <taxon>Magnoliopsida</taxon>
        <taxon>Liliopsida</taxon>
        <taxon>Acoraceae</taxon>
        <taxon>Acorus</taxon>
    </lineage>
</organism>
<dbReference type="CDD" id="cd17416">
    <property type="entry name" value="MFS_NPF1_2"/>
    <property type="match status" value="1"/>
</dbReference>
<evidence type="ECO:0000256" key="3">
    <source>
        <dbReference type="ARBA" id="ARBA00022692"/>
    </source>
</evidence>
<dbReference type="InterPro" id="IPR036259">
    <property type="entry name" value="MFS_trans_sf"/>
</dbReference>
<gene>
    <name evidence="7" type="primary">NAXT1</name>
    <name evidence="7" type="ORF">QJS10_CPA07g01311</name>
</gene>
<comment type="subcellular location">
    <subcellularLocation>
        <location evidence="1">Membrane</location>
        <topology evidence="1">Multi-pass membrane protein</topology>
    </subcellularLocation>
</comment>
<feature type="transmembrane region" description="Helical" evidence="6">
    <location>
        <begin position="519"/>
        <end position="540"/>
    </location>
</feature>
<feature type="transmembrane region" description="Helical" evidence="6">
    <location>
        <begin position="366"/>
        <end position="386"/>
    </location>
</feature>
<feature type="transmembrane region" description="Helical" evidence="6">
    <location>
        <begin position="93"/>
        <end position="116"/>
    </location>
</feature>
<evidence type="ECO:0000256" key="5">
    <source>
        <dbReference type="ARBA" id="ARBA00023136"/>
    </source>
</evidence>
<dbReference type="InterPro" id="IPR000109">
    <property type="entry name" value="POT_fam"/>
</dbReference>
<proteinExistence type="inferred from homology"/>
<protein>
    <submittedName>
        <fullName evidence="7">Nitrate excretion transporter 1</fullName>
    </submittedName>
</protein>
<keyword evidence="4 6" id="KW-1133">Transmembrane helix</keyword>
<feature type="transmembrane region" description="Helical" evidence="6">
    <location>
        <begin position="213"/>
        <end position="233"/>
    </location>
</feature>
<comment type="similarity">
    <text evidence="2">Belongs to the major facilitator superfamily. Proton-dependent oligopeptide transporter (POT/PTR) (TC 2.A.17) family.</text>
</comment>
<dbReference type="GO" id="GO:0022857">
    <property type="term" value="F:transmembrane transporter activity"/>
    <property type="evidence" value="ECO:0007669"/>
    <property type="project" value="InterPro"/>
</dbReference>
<name>A0AAV9EF79_ACOCL</name>
<feature type="transmembrane region" description="Helical" evidence="6">
    <location>
        <begin position="479"/>
        <end position="499"/>
    </location>
</feature>
<reference evidence="7" key="2">
    <citation type="submission" date="2023-06" db="EMBL/GenBank/DDBJ databases">
        <authorList>
            <person name="Ma L."/>
            <person name="Liu K.-W."/>
            <person name="Li Z."/>
            <person name="Hsiao Y.-Y."/>
            <person name="Qi Y."/>
            <person name="Fu T."/>
            <person name="Tang G."/>
            <person name="Zhang D."/>
            <person name="Sun W.-H."/>
            <person name="Liu D.-K."/>
            <person name="Li Y."/>
            <person name="Chen G.-Z."/>
            <person name="Liu X.-D."/>
            <person name="Liao X.-Y."/>
            <person name="Jiang Y.-T."/>
            <person name="Yu X."/>
            <person name="Hao Y."/>
            <person name="Huang J."/>
            <person name="Zhao X.-W."/>
            <person name="Ke S."/>
            <person name="Chen Y.-Y."/>
            <person name="Wu W.-L."/>
            <person name="Hsu J.-L."/>
            <person name="Lin Y.-F."/>
            <person name="Huang M.-D."/>
            <person name="Li C.-Y."/>
            <person name="Huang L."/>
            <person name="Wang Z.-W."/>
            <person name="Zhao X."/>
            <person name="Zhong W.-Y."/>
            <person name="Peng D.-H."/>
            <person name="Ahmad S."/>
            <person name="Lan S."/>
            <person name="Zhang J.-S."/>
            <person name="Tsai W.-C."/>
            <person name="Van De Peer Y."/>
            <person name="Liu Z.-J."/>
        </authorList>
    </citation>
    <scope>NUCLEOTIDE SEQUENCE</scope>
    <source>
        <strain evidence="7">CP</strain>
        <tissue evidence="7">Leaves</tissue>
    </source>
</reference>
<evidence type="ECO:0000256" key="4">
    <source>
        <dbReference type="ARBA" id="ARBA00022989"/>
    </source>
</evidence>
<feature type="transmembrane region" description="Helical" evidence="6">
    <location>
        <begin position="34"/>
        <end position="58"/>
    </location>
</feature>
<keyword evidence="8" id="KW-1185">Reference proteome</keyword>
<dbReference type="PANTHER" id="PTHR11654">
    <property type="entry name" value="OLIGOPEPTIDE TRANSPORTER-RELATED"/>
    <property type="match status" value="1"/>
</dbReference>
<dbReference type="SUPFAM" id="SSF103473">
    <property type="entry name" value="MFS general substrate transporter"/>
    <property type="match status" value="1"/>
</dbReference>
<dbReference type="GO" id="GO:0006857">
    <property type="term" value="P:oligopeptide transport"/>
    <property type="evidence" value="ECO:0007669"/>
    <property type="project" value="InterPro"/>
</dbReference>
<feature type="transmembrane region" description="Helical" evidence="6">
    <location>
        <begin position="337"/>
        <end position="354"/>
    </location>
</feature>
<feature type="transmembrane region" description="Helical" evidence="6">
    <location>
        <begin position="148"/>
        <end position="167"/>
    </location>
</feature>
<evidence type="ECO:0000256" key="6">
    <source>
        <dbReference type="SAM" id="Phobius"/>
    </source>
</evidence>
<keyword evidence="3 6" id="KW-0812">Transmembrane</keyword>
<sequence>MDAKMRHEEARFDVELAPSKLPDRRRGGWVTFPFIAGNLLFMGIAMGGANANLIVYLIQKFGMESIDAAQVSNIVNGCVNLTPIAGAIIADSYFGCFSVVAVASFIAFLGMVLFTLTTSLPSLRPHQCSKAATTVSCSGGGPSTSQIAVLYSALALMVIGGGGSRFTNATLGADQFNTARDQDMFFNWYFVVFYVSSIIGSTVIVYIEDNVGWGLGLGICAAVNAAAVVVFLIGRRFYRVTEVTGSPFTGLARVVVASVVKWGVDEEGAEYYYSSKLDGQGTPSQSFRFFNRAAIQVKGDTNPDGTVAKPWRLATVEQVEDLKALIKIFPLWSSSPLLSITIGIQLSMTVLQALKMDRHIGGTFSIPPGSVSIGSLASVALTLPLLDRAVYPAFQRYMGRAPNPLQRIGAGHILNFIGMAGSALVERARLRSGPAHLTSVLWLLPPLVVTGVGEALHFPGQVGLYYQEFPEALRGTSTAMISLIVAIGFYMSTAVVGLVRRTTGWLPDNIDAGRVDKVYWMLAVVGMINFCYYVVCARLYKYQNKNKEEVGSEASDALST</sequence>
<dbReference type="Pfam" id="PF00854">
    <property type="entry name" value="PTR2"/>
    <property type="match status" value="1"/>
</dbReference>
<dbReference type="InterPro" id="IPR018456">
    <property type="entry name" value="PTR2_symporter_CS"/>
</dbReference>
<evidence type="ECO:0000256" key="1">
    <source>
        <dbReference type="ARBA" id="ARBA00004141"/>
    </source>
</evidence>
<dbReference type="PROSITE" id="PS01022">
    <property type="entry name" value="PTR2_1"/>
    <property type="match status" value="1"/>
</dbReference>
<dbReference type="AlphaFoldDB" id="A0AAV9EF79"/>